<dbReference type="GO" id="GO:0008299">
    <property type="term" value="P:isoprenoid biosynthetic process"/>
    <property type="evidence" value="ECO:0007669"/>
    <property type="project" value="InterPro"/>
</dbReference>
<keyword evidence="5" id="KW-1185">Reference proteome</keyword>
<dbReference type="Gene3D" id="1.10.600.10">
    <property type="entry name" value="Farnesyl Diphosphate Synthase"/>
    <property type="match status" value="1"/>
</dbReference>
<name>A0AA38IDB7_9CUCU</name>
<reference evidence="4" key="1">
    <citation type="journal article" date="2023" name="G3 (Bethesda)">
        <title>Whole genome assemblies of Zophobas morio and Tenebrio molitor.</title>
        <authorList>
            <person name="Kaur S."/>
            <person name="Stinson S.A."/>
            <person name="diCenzo G.C."/>
        </authorList>
    </citation>
    <scope>NUCLEOTIDE SEQUENCE</scope>
    <source>
        <strain evidence="4">QUZm001</strain>
    </source>
</reference>
<proteinExistence type="inferred from homology"/>
<dbReference type="Pfam" id="PF00348">
    <property type="entry name" value="polyprenyl_synt"/>
    <property type="match status" value="1"/>
</dbReference>
<keyword evidence="2" id="KW-0460">Magnesium</keyword>
<dbReference type="PANTHER" id="PTHR12001:SF44">
    <property type="entry name" value="GERANYLGERANYL PYROPHOSPHATE SYNTHASE"/>
    <property type="match status" value="1"/>
</dbReference>
<gene>
    <name evidence="4" type="ORF">Zmor_018962</name>
</gene>
<dbReference type="InterPro" id="IPR000092">
    <property type="entry name" value="Polyprenyl_synt"/>
</dbReference>
<protein>
    <recommendedName>
        <fullName evidence="6">Geranylgeranyl pyrophosphate synthase</fullName>
    </recommendedName>
</protein>
<evidence type="ECO:0000313" key="5">
    <source>
        <dbReference type="Proteomes" id="UP001168821"/>
    </source>
</evidence>
<comment type="similarity">
    <text evidence="3">Belongs to the FPP/GGPP synthase family.</text>
</comment>
<accession>A0AA38IDB7</accession>
<dbReference type="GO" id="GO:0004659">
    <property type="term" value="F:prenyltransferase activity"/>
    <property type="evidence" value="ECO:0007669"/>
    <property type="project" value="InterPro"/>
</dbReference>
<evidence type="ECO:0000313" key="4">
    <source>
        <dbReference type="EMBL" id="KAJ3653044.1"/>
    </source>
</evidence>
<evidence type="ECO:0000256" key="1">
    <source>
        <dbReference type="ARBA" id="ARBA00022723"/>
    </source>
</evidence>
<dbReference type="PROSITE" id="PS00444">
    <property type="entry name" value="POLYPRENYL_SYNTHASE_2"/>
    <property type="match status" value="1"/>
</dbReference>
<evidence type="ECO:0000256" key="3">
    <source>
        <dbReference type="RuleBase" id="RU004466"/>
    </source>
</evidence>
<dbReference type="InterPro" id="IPR008949">
    <property type="entry name" value="Isoprenoid_synthase_dom_sf"/>
</dbReference>
<dbReference type="PROSITE" id="PS00723">
    <property type="entry name" value="POLYPRENYL_SYNTHASE_1"/>
    <property type="match status" value="1"/>
</dbReference>
<dbReference type="PANTHER" id="PTHR12001">
    <property type="entry name" value="GERANYLGERANYL PYROPHOSPHATE SYNTHASE"/>
    <property type="match status" value="1"/>
</dbReference>
<dbReference type="Proteomes" id="UP001168821">
    <property type="component" value="Unassembled WGS sequence"/>
</dbReference>
<organism evidence="4 5">
    <name type="scientific">Zophobas morio</name>
    <dbReference type="NCBI Taxonomy" id="2755281"/>
    <lineage>
        <taxon>Eukaryota</taxon>
        <taxon>Metazoa</taxon>
        <taxon>Ecdysozoa</taxon>
        <taxon>Arthropoda</taxon>
        <taxon>Hexapoda</taxon>
        <taxon>Insecta</taxon>
        <taxon>Pterygota</taxon>
        <taxon>Neoptera</taxon>
        <taxon>Endopterygota</taxon>
        <taxon>Coleoptera</taxon>
        <taxon>Polyphaga</taxon>
        <taxon>Cucujiformia</taxon>
        <taxon>Tenebrionidae</taxon>
        <taxon>Zophobas</taxon>
    </lineage>
</organism>
<dbReference type="SUPFAM" id="SSF48576">
    <property type="entry name" value="Terpenoid synthases"/>
    <property type="match status" value="1"/>
</dbReference>
<sequence>MEASNQDRAKIDDEEILLRPIVHVTLPGLEYRNLMRRLYRSYNFWVRCPKDRQRIFGDIGNTFHNISIVLDDIEDGTVLRRGIPAAHMVYGVALSVQATIYNAFLLFQSLLQHLKDNEDVVTDDFVKVGIEFFTGQGMEIYSRDVEQCPTFEDYGVVVYGKSASPLFWGIQLLQLFAKNAKIDFIFEIFDKMGHFLQIYDDYINLHNPKYATVRVFADDLDEGKFSYPIIHAVRSHPDDKRLLNMLKQRPLDIESKKVFVEIMEGFGSFEFTRNVLENLRKGILADVEKMKLEKNPYLEKILEDIFSRLETEIYFDGCD</sequence>
<dbReference type="AlphaFoldDB" id="A0AA38IDB7"/>
<evidence type="ECO:0008006" key="6">
    <source>
        <dbReference type="Google" id="ProtNLM"/>
    </source>
</evidence>
<dbReference type="InterPro" id="IPR033749">
    <property type="entry name" value="Polyprenyl_synt_CS"/>
</dbReference>
<dbReference type="GO" id="GO:0046872">
    <property type="term" value="F:metal ion binding"/>
    <property type="evidence" value="ECO:0007669"/>
    <property type="project" value="UniProtKB-KW"/>
</dbReference>
<dbReference type="GO" id="GO:0042811">
    <property type="term" value="P:pheromone biosynthetic process"/>
    <property type="evidence" value="ECO:0007669"/>
    <property type="project" value="UniProtKB-ARBA"/>
</dbReference>
<evidence type="ECO:0000256" key="2">
    <source>
        <dbReference type="ARBA" id="ARBA00022842"/>
    </source>
</evidence>
<keyword evidence="1" id="KW-0479">Metal-binding</keyword>
<keyword evidence="3" id="KW-0808">Transferase</keyword>
<comment type="caution">
    <text evidence="4">The sequence shown here is derived from an EMBL/GenBank/DDBJ whole genome shotgun (WGS) entry which is preliminary data.</text>
</comment>
<dbReference type="EMBL" id="JALNTZ010000005">
    <property type="protein sequence ID" value="KAJ3653044.1"/>
    <property type="molecule type" value="Genomic_DNA"/>
</dbReference>